<evidence type="ECO:0000313" key="2">
    <source>
        <dbReference type="EMBL" id="CAG9986608.1"/>
    </source>
</evidence>
<dbReference type="AlphaFoldDB" id="A0A9N9XZA4"/>
<evidence type="ECO:0000256" key="1">
    <source>
        <dbReference type="SAM" id="MobiDB-lite"/>
    </source>
</evidence>
<comment type="caution">
    <text evidence="2">The sequence shown here is derived from an EMBL/GenBank/DDBJ whole genome shotgun (WGS) entry which is preliminary data.</text>
</comment>
<proteinExistence type="predicted"/>
<accession>A0A9N9XZA4</accession>
<feature type="region of interest" description="Disordered" evidence="1">
    <location>
        <begin position="1"/>
        <end position="20"/>
    </location>
</feature>
<keyword evidence="3" id="KW-1185">Reference proteome</keyword>
<dbReference type="EMBL" id="CABFNO020001405">
    <property type="protein sequence ID" value="CAG9986608.1"/>
    <property type="molecule type" value="Genomic_DNA"/>
</dbReference>
<sequence length="227" mass="24890">MSSSINTLPPYQEKPSSTNGINRLGGTIQTCSIKDGQIDYFSIIRVSETSYYLSLTVDPTPLYRIELILGPNKLGNIQIFSTSSSKLLAAVRVSTDQKSKSQPIGTICTSSPSDPDAVWRPIALEKGFLAVDYETHIPVVIVPGRAAKSQSFLWKIDEGKGGRLCWERPLHNSINPTVNDLNFATISIEDDGETLVEMRRGGGIDFELSVILEAFLLMDLTPKTKLA</sequence>
<name>A0A9N9XZA4_9HYPO</name>
<reference evidence="2" key="1">
    <citation type="submission" date="2021-10" db="EMBL/GenBank/DDBJ databases">
        <authorList>
            <person name="Piombo E."/>
        </authorList>
    </citation>
    <scope>NUCLEOTIDE SEQUENCE</scope>
</reference>
<evidence type="ECO:0000313" key="3">
    <source>
        <dbReference type="Proteomes" id="UP000754883"/>
    </source>
</evidence>
<organism evidence="2 3">
    <name type="scientific">Clonostachys byssicola</name>
    <dbReference type="NCBI Taxonomy" id="160290"/>
    <lineage>
        <taxon>Eukaryota</taxon>
        <taxon>Fungi</taxon>
        <taxon>Dikarya</taxon>
        <taxon>Ascomycota</taxon>
        <taxon>Pezizomycotina</taxon>
        <taxon>Sordariomycetes</taxon>
        <taxon>Hypocreomycetidae</taxon>
        <taxon>Hypocreales</taxon>
        <taxon>Bionectriaceae</taxon>
        <taxon>Clonostachys</taxon>
    </lineage>
</organism>
<gene>
    <name evidence="2" type="ORF">CBYS24578_00007804</name>
</gene>
<protein>
    <submittedName>
        <fullName evidence="2">Uncharacterized protein</fullName>
    </submittedName>
</protein>
<dbReference type="OrthoDB" id="5129197at2759"/>
<dbReference type="Proteomes" id="UP000754883">
    <property type="component" value="Unassembled WGS sequence"/>
</dbReference>